<keyword evidence="1" id="KW-0472">Membrane</keyword>
<keyword evidence="1" id="KW-0812">Transmembrane</keyword>
<name>A0A381XCU8_9ZZZZ</name>
<evidence type="ECO:0000313" key="2">
    <source>
        <dbReference type="EMBL" id="SVA62063.1"/>
    </source>
</evidence>
<sequence>MIESAGGMIPFLCHVFLIFFGGFFGLNFAFNKNFVKSNIGYESTEASYMGRPLGFLMIGLVLIFIATLFQIEGYSSTNEIFTVLFIFLILATAHGFALSFKILATHDGNDWPMKQNLRPLIPLVVLVIRYFSL</sequence>
<reference evidence="2" key="1">
    <citation type="submission" date="2018-05" db="EMBL/GenBank/DDBJ databases">
        <authorList>
            <person name="Lanie J.A."/>
            <person name="Ng W.-L."/>
            <person name="Kazmierczak K.M."/>
            <person name="Andrzejewski T.M."/>
            <person name="Davidsen T.M."/>
            <person name="Wayne K.J."/>
            <person name="Tettelin H."/>
            <person name="Glass J.I."/>
            <person name="Rusch D."/>
            <person name="Podicherti R."/>
            <person name="Tsui H.-C.T."/>
            <person name="Winkler M.E."/>
        </authorList>
    </citation>
    <scope>NUCLEOTIDE SEQUENCE</scope>
</reference>
<proteinExistence type="predicted"/>
<gene>
    <name evidence="2" type="ORF">METZ01_LOCUS114917</name>
</gene>
<feature type="transmembrane region" description="Helical" evidence="1">
    <location>
        <begin position="83"/>
        <end position="104"/>
    </location>
</feature>
<evidence type="ECO:0000256" key="1">
    <source>
        <dbReference type="SAM" id="Phobius"/>
    </source>
</evidence>
<feature type="transmembrane region" description="Helical" evidence="1">
    <location>
        <begin position="51"/>
        <end position="71"/>
    </location>
</feature>
<keyword evidence="1" id="KW-1133">Transmembrane helix</keyword>
<dbReference type="EMBL" id="UINC01014571">
    <property type="protein sequence ID" value="SVA62063.1"/>
    <property type="molecule type" value="Genomic_DNA"/>
</dbReference>
<protein>
    <submittedName>
        <fullName evidence="2">Uncharacterized protein</fullName>
    </submittedName>
</protein>
<accession>A0A381XCU8</accession>
<feature type="transmembrane region" description="Helical" evidence="1">
    <location>
        <begin position="6"/>
        <end position="30"/>
    </location>
</feature>
<organism evidence="2">
    <name type="scientific">marine metagenome</name>
    <dbReference type="NCBI Taxonomy" id="408172"/>
    <lineage>
        <taxon>unclassified sequences</taxon>
        <taxon>metagenomes</taxon>
        <taxon>ecological metagenomes</taxon>
    </lineage>
</organism>
<dbReference type="AlphaFoldDB" id="A0A381XCU8"/>